<accession>A0A2A7D4J0</accession>
<proteinExistence type="predicted"/>
<gene>
    <name evidence="1" type="ORF">CON16_23480</name>
</gene>
<comment type="caution">
    <text evidence="1">The sequence shown here is derived from an EMBL/GenBank/DDBJ whole genome shotgun (WGS) entry which is preliminary data.</text>
</comment>
<dbReference type="AlphaFoldDB" id="A0A2A7D4J0"/>
<dbReference type="EMBL" id="NVLX01000025">
    <property type="protein sequence ID" value="PDZ14859.1"/>
    <property type="molecule type" value="Genomic_DNA"/>
</dbReference>
<evidence type="ECO:0000313" key="1">
    <source>
        <dbReference type="EMBL" id="PDZ14859.1"/>
    </source>
</evidence>
<reference evidence="1 2" key="1">
    <citation type="submission" date="2017-09" db="EMBL/GenBank/DDBJ databases">
        <title>Large-scale bioinformatics analysis of Bacillus genomes uncovers conserved roles of natural products in bacterial physiology.</title>
        <authorList>
            <consortium name="Agbiome Team Llc"/>
            <person name="Bleich R.M."/>
            <person name="Grubbs K.J."/>
            <person name="Santa Maria K.C."/>
            <person name="Allen S.E."/>
            <person name="Farag S."/>
            <person name="Shank E.A."/>
            <person name="Bowers A."/>
        </authorList>
    </citation>
    <scope>NUCLEOTIDE SEQUENCE [LARGE SCALE GENOMIC DNA]</scope>
    <source>
        <strain evidence="1 2">AFS095574</strain>
    </source>
</reference>
<protein>
    <submittedName>
        <fullName evidence="1">Uncharacterized protein</fullName>
    </submittedName>
</protein>
<dbReference type="RefSeq" id="WP_097841702.1">
    <property type="nucleotide sequence ID" value="NZ_NVLX01000025.1"/>
</dbReference>
<sequence>MKKIQLTDGMPTSVKREELKRSTENLLMKIKEECLKSELSYVEINKALHLADEELYKSVIHNSCKKS</sequence>
<organism evidence="1 2">
    <name type="scientific">Bacillus anthracis</name>
    <name type="common">anthrax bacterium</name>
    <dbReference type="NCBI Taxonomy" id="1392"/>
    <lineage>
        <taxon>Bacteria</taxon>
        <taxon>Bacillati</taxon>
        <taxon>Bacillota</taxon>
        <taxon>Bacilli</taxon>
        <taxon>Bacillales</taxon>
        <taxon>Bacillaceae</taxon>
        <taxon>Bacillus</taxon>
        <taxon>Bacillus cereus group</taxon>
    </lineage>
</organism>
<name>A0A2A7D4J0_BACAN</name>
<evidence type="ECO:0000313" key="2">
    <source>
        <dbReference type="Proteomes" id="UP000220192"/>
    </source>
</evidence>
<dbReference type="Proteomes" id="UP000220192">
    <property type="component" value="Unassembled WGS sequence"/>
</dbReference>